<organism evidence="1 2">
    <name type="scientific">Microcoleus asticus IPMA8</name>
    <dbReference type="NCBI Taxonomy" id="2563858"/>
    <lineage>
        <taxon>Bacteria</taxon>
        <taxon>Bacillati</taxon>
        <taxon>Cyanobacteriota</taxon>
        <taxon>Cyanophyceae</taxon>
        <taxon>Oscillatoriophycideae</taxon>
        <taxon>Oscillatoriales</taxon>
        <taxon>Microcoleaceae</taxon>
        <taxon>Microcoleus</taxon>
        <taxon>Microcoleus asticus</taxon>
    </lineage>
</organism>
<evidence type="ECO:0000313" key="2">
    <source>
        <dbReference type="Proteomes" id="UP000702425"/>
    </source>
</evidence>
<sequence>MQKARKAHISAIKNLPNIVAVAINVHKLLKLKKLGFLAQPNLILTTNHCELSNILILLTLHTLENPR</sequence>
<proteinExistence type="predicted"/>
<protein>
    <submittedName>
        <fullName evidence="1">Uncharacterized protein</fullName>
    </submittedName>
</protein>
<dbReference type="EMBL" id="SRRZ01000105">
    <property type="protein sequence ID" value="NQE36942.1"/>
    <property type="molecule type" value="Genomic_DNA"/>
</dbReference>
<gene>
    <name evidence="1" type="ORF">E5S67_04708</name>
</gene>
<keyword evidence="2" id="KW-1185">Reference proteome</keyword>
<accession>A0ABX2D2S7</accession>
<dbReference type="Proteomes" id="UP000702425">
    <property type="component" value="Unassembled WGS sequence"/>
</dbReference>
<reference evidence="1 2" key="1">
    <citation type="journal article" date="2020" name="Sci. Rep.">
        <title>A novel cyanobacterial geosmin producer, revising GeoA distribution and dispersion patterns in Bacteria.</title>
        <authorList>
            <person name="Churro C."/>
            <person name="Semedo-Aguiar A.P."/>
            <person name="Silva A.D."/>
            <person name="Pereira-Leal J.B."/>
            <person name="Leite R.B."/>
        </authorList>
    </citation>
    <scope>NUCLEOTIDE SEQUENCE [LARGE SCALE GENOMIC DNA]</scope>
    <source>
        <strain evidence="1 2">IPMA8</strain>
    </source>
</reference>
<comment type="caution">
    <text evidence="1">The sequence shown here is derived from an EMBL/GenBank/DDBJ whole genome shotgun (WGS) entry which is preliminary data.</text>
</comment>
<name>A0ABX2D2S7_9CYAN</name>
<evidence type="ECO:0000313" key="1">
    <source>
        <dbReference type="EMBL" id="NQE36942.1"/>
    </source>
</evidence>